<dbReference type="InterPro" id="IPR011009">
    <property type="entry name" value="Kinase-like_dom_sf"/>
</dbReference>
<sequence length="521" mass="58427">MCILYMLNLKSVSNLKGGVKLKPQYRASDKIRPIIDMLQSPGANLSLLAYTSAKGFVFRLDVQPGNSSYLGFNMNSNKFVDEVLSLCLKLVVIYSPDPNDPNEGEGEPIADFDNFGYPGNGFPQMIEKSTESKQSLFDEARYQQQAWKTSIYQNGIEVCPPVCDLALLDTTGSIPFLDLLQNIVGNSPHSSAGNKDRSNLTIEYLRRQLGPNFSIGILSMHTVVNSLPFHDFTSQYNINSDKGIDMYKRLAAQTMRLFLQEQMIHCDLHTGNALVSDATDPPTCDIIDFGRVVRFTEDDDDQFFTVDEKKPLVERYNEEFQKYFAILEPSRRGPAPPTKSKFVFDLLNYIKSVDLDVMKRWFSLNRPQMKSWVDPYLRKGTSEPIIFEDTFDNLLVPYMAREEGRRPAQQTVNSWEGREMIDLNPTRVGPLDFDVTNAELRLSGVIGHFSAAGPITSIKKSGKSVSFCNATGVCVAVVLGTGIIMSSLSKLSNGSGGSIRKHHKKGKHNKTKHNKTKRNKK</sequence>
<proteinExistence type="predicted"/>
<evidence type="ECO:0000313" key="3">
    <source>
        <dbReference type="EMBL" id="QHS81978.1"/>
    </source>
</evidence>
<protein>
    <recommendedName>
        <fullName evidence="2">ABC1 atypical kinase-like domain-containing protein</fullName>
    </recommendedName>
</protein>
<evidence type="ECO:0000259" key="2">
    <source>
        <dbReference type="Pfam" id="PF03109"/>
    </source>
</evidence>
<dbReference type="AlphaFoldDB" id="A0A6C0AQC5"/>
<name>A0A6C0AQC5_9ZZZZ</name>
<feature type="domain" description="ABC1 atypical kinase-like" evidence="2">
    <location>
        <begin position="246"/>
        <end position="303"/>
    </location>
</feature>
<accession>A0A6C0AQC5</accession>
<organism evidence="3">
    <name type="scientific">viral metagenome</name>
    <dbReference type="NCBI Taxonomy" id="1070528"/>
    <lineage>
        <taxon>unclassified sequences</taxon>
        <taxon>metagenomes</taxon>
        <taxon>organismal metagenomes</taxon>
    </lineage>
</organism>
<feature type="region of interest" description="Disordered" evidence="1">
    <location>
        <begin position="491"/>
        <end position="521"/>
    </location>
</feature>
<dbReference type="SUPFAM" id="SSF56112">
    <property type="entry name" value="Protein kinase-like (PK-like)"/>
    <property type="match status" value="1"/>
</dbReference>
<dbReference type="EMBL" id="MN740762">
    <property type="protein sequence ID" value="QHS81978.1"/>
    <property type="molecule type" value="Genomic_DNA"/>
</dbReference>
<feature type="compositionally biased region" description="Basic residues" evidence="1">
    <location>
        <begin position="499"/>
        <end position="521"/>
    </location>
</feature>
<reference evidence="3" key="1">
    <citation type="journal article" date="2020" name="Nature">
        <title>Giant virus diversity and host interactions through global metagenomics.</title>
        <authorList>
            <person name="Schulz F."/>
            <person name="Roux S."/>
            <person name="Paez-Espino D."/>
            <person name="Jungbluth S."/>
            <person name="Walsh D.A."/>
            <person name="Denef V.J."/>
            <person name="McMahon K.D."/>
            <person name="Konstantinidis K.T."/>
            <person name="Eloe-Fadrosh E.A."/>
            <person name="Kyrpides N.C."/>
            <person name="Woyke T."/>
        </authorList>
    </citation>
    <scope>NUCLEOTIDE SEQUENCE</scope>
    <source>
        <strain evidence="3">GVMAG-S-1101165-79</strain>
    </source>
</reference>
<dbReference type="InterPro" id="IPR004147">
    <property type="entry name" value="ABC1_dom"/>
</dbReference>
<dbReference type="Gene3D" id="1.10.510.10">
    <property type="entry name" value="Transferase(Phosphotransferase) domain 1"/>
    <property type="match status" value="1"/>
</dbReference>
<evidence type="ECO:0000256" key="1">
    <source>
        <dbReference type="SAM" id="MobiDB-lite"/>
    </source>
</evidence>
<dbReference type="Pfam" id="PF03109">
    <property type="entry name" value="ABC1"/>
    <property type="match status" value="1"/>
</dbReference>